<proteinExistence type="predicted"/>
<protein>
    <submittedName>
        <fullName evidence="1">Uncharacterized protein</fullName>
    </submittedName>
</protein>
<dbReference type="AlphaFoldDB" id="A0A0A9E2B8"/>
<name>A0A0A9E2B8_ARUDO</name>
<sequence>MRLTLCYNLNSDSAAVAKCAFIALSILIRQLPDPLYQWLF</sequence>
<accession>A0A0A9E2B8</accession>
<reference evidence="1" key="1">
    <citation type="submission" date="2014-09" db="EMBL/GenBank/DDBJ databases">
        <authorList>
            <person name="Magalhaes I.L.F."/>
            <person name="Oliveira U."/>
            <person name="Santos F.R."/>
            <person name="Vidigal T.H.D.A."/>
            <person name="Brescovit A.D."/>
            <person name="Santos A.J."/>
        </authorList>
    </citation>
    <scope>NUCLEOTIDE SEQUENCE</scope>
    <source>
        <tissue evidence="1">Shoot tissue taken approximately 20 cm above the soil surface</tissue>
    </source>
</reference>
<dbReference type="EMBL" id="GBRH01202941">
    <property type="protein sequence ID" value="JAD94954.1"/>
    <property type="molecule type" value="Transcribed_RNA"/>
</dbReference>
<evidence type="ECO:0000313" key="1">
    <source>
        <dbReference type="EMBL" id="JAD94954.1"/>
    </source>
</evidence>
<organism evidence="1">
    <name type="scientific">Arundo donax</name>
    <name type="common">Giant reed</name>
    <name type="synonym">Donax arundinaceus</name>
    <dbReference type="NCBI Taxonomy" id="35708"/>
    <lineage>
        <taxon>Eukaryota</taxon>
        <taxon>Viridiplantae</taxon>
        <taxon>Streptophyta</taxon>
        <taxon>Embryophyta</taxon>
        <taxon>Tracheophyta</taxon>
        <taxon>Spermatophyta</taxon>
        <taxon>Magnoliopsida</taxon>
        <taxon>Liliopsida</taxon>
        <taxon>Poales</taxon>
        <taxon>Poaceae</taxon>
        <taxon>PACMAD clade</taxon>
        <taxon>Arundinoideae</taxon>
        <taxon>Arundineae</taxon>
        <taxon>Arundo</taxon>
    </lineage>
</organism>
<reference evidence="1" key="2">
    <citation type="journal article" date="2015" name="Data Brief">
        <title>Shoot transcriptome of the giant reed, Arundo donax.</title>
        <authorList>
            <person name="Barrero R.A."/>
            <person name="Guerrero F.D."/>
            <person name="Moolhuijzen P."/>
            <person name="Goolsby J.A."/>
            <person name="Tidwell J."/>
            <person name="Bellgard S.E."/>
            <person name="Bellgard M.I."/>
        </authorList>
    </citation>
    <scope>NUCLEOTIDE SEQUENCE</scope>
    <source>
        <tissue evidence="1">Shoot tissue taken approximately 20 cm above the soil surface</tissue>
    </source>
</reference>